<evidence type="ECO:0000256" key="3">
    <source>
        <dbReference type="SAM" id="Phobius"/>
    </source>
</evidence>
<accession>A0A0R1SA76</accession>
<dbReference type="PANTHER" id="PTHR43479:SF11">
    <property type="entry name" value="ACREF_ENVCD OPERON REPRESSOR-RELATED"/>
    <property type="match status" value="1"/>
</dbReference>
<keyword evidence="3" id="KW-0812">Transmembrane</keyword>
<gene>
    <name evidence="5" type="ORF">FC85_GL003022</name>
</gene>
<dbReference type="InterPro" id="IPR050624">
    <property type="entry name" value="HTH-type_Tx_Regulator"/>
</dbReference>
<dbReference type="PATRIC" id="fig|1423739.3.peg.3147"/>
<dbReference type="Pfam" id="PF00440">
    <property type="entry name" value="TetR_N"/>
    <property type="match status" value="1"/>
</dbReference>
<comment type="caution">
    <text evidence="5">The sequence shown here is derived from an EMBL/GenBank/DDBJ whole genome shotgun (WGS) entry which is preliminary data.</text>
</comment>
<protein>
    <submittedName>
        <fullName evidence="5">TetR family transcriptional regulator</fullName>
    </submittedName>
</protein>
<reference evidence="5 6" key="1">
    <citation type="journal article" date="2015" name="Genome Announc.">
        <title>Expanding the biotechnology potential of lactobacilli through comparative genomics of 213 strains and associated genera.</title>
        <authorList>
            <person name="Sun Z."/>
            <person name="Harris H.M."/>
            <person name="McCann A."/>
            <person name="Guo C."/>
            <person name="Argimon S."/>
            <person name="Zhang W."/>
            <person name="Yang X."/>
            <person name="Jeffery I.B."/>
            <person name="Cooney J.C."/>
            <person name="Kagawa T.F."/>
            <person name="Liu W."/>
            <person name="Song Y."/>
            <person name="Salvetti E."/>
            <person name="Wrobel A."/>
            <person name="Rasinkangas P."/>
            <person name="Parkhill J."/>
            <person name="Rea M.C."/>
            <person name="O'Sullivan O."/>
            <person name="Ritari J."/>
            <person name="Douillard F.P."/>
            <person name="Paul Ross R."/>
            <person name="Yang R."/>
            <person name="Briner A.E."/>
            <person name="Felis G.E."/>
            <person name="de Vos W.M."/>
            <person name="Barrangou R."/>
            <person name="Klaenhammer T.R."/>
            <person name="Caufield P.W."/>
            <person name="Cui Y."/>
            <person name="Zhang H."/>
            <person name="O'Toole P.W."/>
        </authorList>
    </citation>
    <scope>NUCLEOTIDE SEQUENCE [LARGE SCALE GENOMIC DNA]</scope>
    <source>
        <strain evidence="5 6">DSM 14421</strain>
    </source>
</reference>
<dbReference type="Proteomes" id="UP000052013">
    <property type="component" value="Unassembled WGS sequence"/>
</dbReference>
<dbReference type="PROSITE" id="PS50977">
    <property type="entry name" value="HTH_TETR_2"/>
    <property type="match status" value="1"/>
</dbReference>
<proteinExistence type="predicted"/>
<evidence type="ECO:0000313" key="6">
    <source>
        <dbReference type="Proteomes" id="UP000052013"/>
    </source>
</evidence>
<organism evidence="5 6">
    <name type="scientific">Lentilactobacillus diolivorans DSM 14421</name>
    <dbReference type="NCBI Taxonomy" id="1423739"/>
    <lineage>
        <taxon>Bacteria</taxon>
        <taxon>Bacillati</taxon>
        <taxon>Bacillota</taxon>
        <taxon>Bacilli</taxon>
        <taxon>Lactobacillales</taxon>
        <taxon>Lactobacillaceae</taxon>
        <taxon>Lentilactobacillus</taxon>
    </lineage>
</organism>
<dbReference type="InterPro" id="IPR009057">
    <property type="entry name" value="Homeodomain-like_sf"/>
</dbReference>
<name>A0A0R1SA76_9LACO</name>
<feature type="domain" description="HTH tetR-type" evidence="4">
    <location>
        <begin position="47"/>
        <end position="107"/>
    </location>
</feature>
<keyword evidence="1 2" id="KW-0238">DNA-binding</keyword>
<dbReference type="EMBL" id="AZEY01000053">
    <property type="protein sequence ID" value="KRL65967.1"/>
    <property type="molecule type" value="Genomic_DNA"/>
</dbReference>
<evidence type="ECO:0000256" key="1">
    <source>
        <dbReference type="ARBA" id="ARBA00023125"/>
    </source>
</evidence>
<dbReference type="STRING" id="1423739.FC85_GL003022"/>
<keyword evidence="3" id="KW-1133">Transmembrane helix</keyword>
<feature type="transmembrane region" description="Helical" evidence="3">
    <location>
        <begin position="199"/>
        <end position="219"/>
    </location>
</feature>
<dbReference type="PANTHER" id="PTHR43479">
    <property type="entry name" value="ACREF/ENVCD OPERON REPRESSOR-RELATED"/>
    <property type="match status" value="1"/>
</dbReference>
<evidence type="ECO:0000313" key="5">
    <source>
        <dbReference type="EMBL" id="KRL65967.1"/>
    </source>
</evidence>
<dbReference type="SUPFAM" id="SSF46689">
    <property type="entry name" value="Homeodomain-like"/>
    <property type="match status" value="1"/>
</dbReference>
<evidence type="ECO:0000256" key="2">
    <source>
        <dbReference type="PROSITE-ProRule" id="PRU00335"/>
    </source>
</evidence>
<keyword evidence="3" id="KW-0472">Membrane</keyword>
<dbReference type="PRINTS" id="PR00455">
    <property type="entry name" value="HTHTETR"/>
</dbReference>
<dbReference type="GO" id="GO:0003677">
    <property type="term" value="F:DNA binding"/>
    <property type="evidence" value="ECO:0007669"/>
    <property type="project" value="UniProtKB-UniRule"/>
</dbReference>
<dbReference type="AlphaFoldDB" id="A0A0R1SA76"/>
<dbReference type="Gene3D" id="1.10.357.10">
    <property type="entry name" value="Tetracycline Repressor, domain 2"/>
    <property type="match status" value="1"/>
</dbReference>
<dbReference type="InterPro" id="IPR001647">
    <property type="entry name" value="HTH_TetR"/>
</dbReference>
<feature type="DNA-binding region" description="H-T-H motif" evidence="2">
    <location>
        <begin position="70"/>
        <end position="89"/>
    </location>
</feature>
<evidence type="ECO:0000259" key="4">
    <source>
        <dbReference type="PROSITE" id="PS50977"/>
    </source>
</evidence>
<sequence>MIKLKIIQVYDRFARSIPKLKHIEGLTMLNHTELQLLTDAHVFDDMTDKQIKIYTAAIEVFAEKGYLNASTKEIAAKADVAEGNIFSKFTNKRGLLNAIIEPVAKSIFPETLSSFTDSEPIPKDLSLHEFVDSLVKDRMDFLEDNQDVLKIFISEMVYDDQVRQQYLSKFPDAYWHTINDNLNLLKATHKMVNWDNWEIMQIMWSLIGGMVISFIFFHIQPTDKAVNHAVAALVKALNPRL</sequence>